<feature type="domain" description="Calcineurin-like phosphoesterase" evidence="1">
    <location>
        <begin position="11"/>
        <end position="129"/>
    </location>
</feature>
<dbReference type="InterPro" id="IPR004843">
    <property type="entry name" value="Calcineurin-like_PHP"/>
</dbReference>
<protein>
    <submittedName>
        <fullName evidence="2">3',5'-cyclic AMP phosphodiesterase CpdA</fullName>
    </submittedName>
</protein>
<dbReference type="InterPro" id="IPR029052">
    <property type="entry name" value="Metallo-depent_PP-like"/>
</dbReference>
<evidence type="ECO:0000313" key="3">
    <source>
        <dbReference type="Proteomes" id="UP001238496"/>
    </source>
</evidence>
<evidence type="ECO:0000313" key="2">
    <source>
        <dbReference type="EMBL" id="MDQ0420283.1"/>
    </source>
</evidence>
<evidence type="ECO:0000259" key="1">
    <source>
        <dbReference type="Pfam" id="PF00149"/>
    </source>
</evidence>
<dbReference type="SUPFAM" id="SSF56300">
    <property type="entry name" value="Metallo-dependent phosphatases"/>
    <property type="match status" value="1"/>
</dbReference>
<comment type="caution">
    <text evidence="2">The sequence shown here is derived from an EMBL/GenBank/DDBJ whole genome shotgun (WGS) entry which is preliminary data.</text>
</comment>
<dbReference type="Pfam" id="PF00149">
    <property type="entry name" value="Metallophos"/>
    <property type="match status" value="1"/>
</dbReference>
<gene>
    <name evidence="2" type="ORF">J2045_001302</name>
</gene>
<proteinExistence type="predicted"/>
<accession>A0ABU0G4S0</accession>
<dbReference type="Gene3D" id="3.60.21.10">
    <property type="match status" value="2"/>
</dbReference>
<dbReference type="Proteomes" id="UP001238496">
    <property type="component" value="Unassembled WGS sequence"/>
</dbReference>
<dbReference type="CDD" id="cd00838">
    <property type="entry name" value="MPP_superfamily"/>
    <property type="match status" value="1"/>
</dbReference>
<name>A0ABU0G4S0_9HYPH</name>
<dbReference type="EMBL" id="JAUSUW010000003">
    <property type="protein sequence ID" value="MDQ0420283.1"/>
    <property type="molecule type" value="Genomic_DNA"/>
</dbReference>
<sequence length="563" mass="62542">MNISLHGSLEIAVIADAHFHDTKADFGFAGVEVDGQRLTMRSWSDTRQSTRVFNESADTLLAALDQVAERGIRHVVLLGDYTDDGQRTTTESLRRILTAHSQSHGTAFYALPGNHDVFGPQGRHHKKEFLATEGRPLSVTSDPALRRDAVVVSEEMYCEGYPVGLRPMGEFGYFRRPQYLHWETPFGASDADADRRYWVASPDGRNRYQLMDASYLVEPVAGLWLLMIDANVFEPLGGNFVDGEEAAFIDSTSGGWNAMLRTKGFILDWIADVSRRARRQDKTLLAFSHYPALDPFDGASRAESLLFGETNVVRRTPGEAVEDALRAAGVTVHFSGHLHVEGLTQRGTEQTPLTNIAVPSLVAFPPAFKVVRATGQNIQVDTVEMSGLPINTRLVQSYLKEAEISGEARDPAFSAVNYGNFLKQHKRALVRHRYFAKEWPARIVDVIRDKTVLDVIAQFLATKDAKSSDYEGAAELSMLDLIADWYCLRQGAWLSLPHIEPQRLKLYRLLASNFGRDANRHDGSVQSFLEIFFAALGLFLDRAEGGSPSLTLRMPTQGDSVPA</sequence>
<keyword evidence="3" id="KW-1185">Reference proteome</keyword>
<organism evidence="2 3">
    <name type="scientific">Peteryoungia aggregata LMG 23059</name>
    <dbReference type="NCBI Taxonomy" id="1368425"/>
    <lineage>
        <taxon>Bacteria</taxon>
        <taxon>Pseudomonadati</taxon>
        <taxon>Pseudomonadota</taxon>
        <taxon>Alphaproteobacteria</taxon>
        <taxon>Hyphomicrobiales</taxon>
        <taxon>Rhizobiaceae</taxon>
        <taxon>Peteryoungia</taxon>
    </lineage>
</organism>
<reference evidence="2 3" key="1">
    <citation type="submission" date="2023-07" db="EMBL/GenBank/DDBJ databases">
        <title>Genomic Encyclopedia of Type Strains, Phase IV (KMG-IV): sequencing the most valuable type-strain genomes for metagenomic binning, comparative biology and taxonomic classification.</title>
        <authorList>
            <person name="Goeker M."/>
        </authorList>
    </citation>
    <scope>NUCLEOTIDE SEQUENCE [LARGE SCALE GENOMIC DNA]</scope>
    <source>
        <strain evidence="2 3">DSM 1111</strain>
    </source>
</reference>